<dbReference type="EMBL" id="AIFC01000003">
    <property type="protein sequence ID" value="EHU50197.1"/>
    <property type="molecule type" value="Genomic_DNA"/>
</dbReference>
<evidence type="ECO:0000313" key="2">
    <source>
        <dbReference type="EMBL" id="EHU50197.1"/>
    </source>
</evidence>
<evidence type="ECO:0000313" key="3">
    <source>
        <dbReference type="Proteomes" id="UP000005272"/>
    </source>
</evidence>
<feature type="transmembrane region" description="Helical" evidence="1">
    <location>
        <begin position="26"/>
        <end position="44"/>
    </location>
</feature>
<organism evidence="2 3">
    <name type="scientific">Escherichia coli DEC2D</name>
    <dbReference type="NCBI Taxonomy" id="868141"/>
    <lineage>
        <taxon>Bacteria</taxon>
        <taxon>Pseudomonadati</taxon>
        <taxon>Pseudomonadota</taxon>
        <taxon>Gammaproteobacteria</taxon>
        <taxon>Enterobacterales</taxon>
        <taxon>Enterobacteriaceae</taxon>
        <taxon>Escherichia</taxon>
    </lineage>
</organism>
<keyword evidence="1" id="KW-1133">Transmembrane helix</keyword>
<dbReference type="Proteomes" id="UP000005272">
    <property type="component" value="Unassembled WGS sequence"/>
</dbReference>
<evidence type="ECO:0000256" key="1">
    <source>
        <dbReference type="SAM" id="Phobius"/>
    </source>
</evidence>
<proteinExistence type="predicted"/>
<keyword evidence="1" id="KW-0812">Transmembrane</keyword>
<accession>A0A828UDI9</accession>
<dbReference type="AlphaFoldDB" id="A0A828UDI9"/>
<name>A0A828UDI9_ECOLX</name>
<comment type="caution">
    <text evidence="2">The sequence shown here is derived from an EMBL/GenBank/DDBJ whole genome shotgun (WGS) entry which is preliminary data.</text>
</comment>
<gene>
    <name evidence="2" type="ORF">ECDEC2D_5145</name>
</gene>
<reference evidence="2 3" key="1">
    <citation type="journal article" date="2012" name="J. Bacteriol.">
        <title>Draft Genome Sequences of the Diarrheagenic Escherichia coli Collection.</title>
        <authorList>
            <person name="Hazen T.H."/>
            <person name="Sahl J.W."/>
            <person name="Redman J.C."/>
            <person name="Morris C.R."/>
            <person name="Daugherty S.C."/>
            <person name="Chibucos M.C."/>
            <person name="Sengamalay N.A."/>
            <person name="Fraser-Liggett C.M."/>
            <person name="Steinsland H."/>
            <person name="Whittam T.S."/>
            <person name="Whittam B."/>
            <person name="Manning S.D."/>
            <person name="Rasko D.A."/>
        </authorList>
    </citation>
    <scope>NUCLEOTIDE SEQUENCE [LARGE SCALE GENOMIC DNA]</scope>
    <source>
        <strain evidence="2 3">DEC2D</strain>
    </source>
</reference>
<keyword evidence="1" id="KW-0472">Membrane</keyword>
<sequence length="52" mass="5965">MTNWLTMPSKIGRTILTAWIKQVPDLLFSYLHLTLSGVFLLLFLRSHYLSAG</sequence>
<protein>
    <submittedName>
        <fullName evidence="2">Uncharacterized protein</fullName>
    </submittedName>
</protein>